<dbReference type="EMBL" id="AHER01000038">
    <property type="protein sequence ID" value="EJR19975.1"/>
    <property type="molecule type" value="Genomic_DNA"/>
</dbReference>
<reference evidence="2" key="1">
    <citation type="submission" date="2012-04" db="EMBL/GenBank/DDBJ databases">
        <title>The Genome Sequence of Bacillus cereus VD014.</title>
        <authorList>
            <consortium name="The Broad Institute Genome Sequencing Platform"/>
            <consortium name="The Broad Institute Genome Sequencing Center for Infectious Disease"/>
            <person name="Feldgarden M."/>
            <person name="Van der Auwera G.A."/>
            <person name="Mahillon J."/>
            <person name="Duprez V."/>
            <person name="Timmery S."/>
            <person name="Mattelet C."/>
            <person name="Dierick K."/>
            <person name="Sun M."/>
            <person name="Yu Z."/>
            <person name="Zhu L."/>
            <person name="Hu X."/>
            <person name="Shank E.B."/>
            <person name="Swiecicka I."/>
            <person name="Hansen B.M."/>
            <person name="Andrup L."/>
            <person name="Young S.K."/>
            <person name="Zeng Q."/>
            <person name="Gargeya S."/>
            <person name="Fitzgerald M."/>
            <person name="Haas B."/>
            <person name="Abouelleil A."/>
            <person name="Alvarado L."/>
            <person name="Arachchi H.M."/>
            <person name="Berlin A."/>
            <person name="Chapman S.B."/>
            <person name="Goldberg J."/>
            <person name="Griggs A."/>
            <person name="Gujja S."/>
            <person name="Hansen M."/>
            <person name="Howarth C."/>
            <person name="Imamovic A."/>
            <person name="Larimer J."/>
            <person name="McCowen C."/>
            <person name="Montmayeur A."/>
            <person name="Murphy C."/>
            <person name="Neiman D."/>
            <person name="Pearson M."/>
            <person name="Priest M."/>
            <person name="Roberts A."/>
            <person name="Saif S."/>
            <person name="Shea T."/>
            <person name="Sisk P."/>
            <person name="Sykes S."/>
            <person name="Wortman J."/>
            <person name="Nusbaum C."/>
            <person name="Birren B."/>
        </authorList>
    </citation>
    <scope>NUCLEOTIDE SEQUENCE</scope>
    <source>
        <strain evidence="2">VD014</strain>
    </source>
</reference>
<comment type="caution">
    <text evidence="2">The sequence shown here is derived from an EMBL/GenBank/DDBJ whole genome shotgun (WGS) entry which is preliminary data.</text>
</comment>
<name>A0A9W5K638_BACC8</name>
<evidence type="ECO:0000313" key="2">
    <source>
        <dbReference type="EMBL" id="EJR19975.1"/>
    </source>
</evidence>
<gene>
    <name evidence="2" type="ORF">IIA_03870</name>
</gene>
<accession>A0A9W5K638</accession>
<dbReference type="AlphaFoldDB" id="A0A9W5K638"/>
<proteinExistence type="predicted"/>
<feature type="transmembrane region" description="Helical" evidence="1">
    <location>
        <begin position="48"/>
        <end position="73"/>
    </location>
</feature>
<evidence type="ECO:0000256" key="1">
    <source>
        <dbReference type="SAM" id="Phobius"/>
    </source>
</evidence>
<dbReference type="Proteomes" id="UP000006607">
    <property type="component" value="Unassembled WGS sequence"/>
</dbReference>
<keyword evidence="1" id="KW-1133">Transmembrane helix</keyword>
<keyword evidence="1" id="KW-0812">Transmembrane</keyword>
<sequence length="77" mass="8177">MGTNIVSGSAKAVGISTSTDTYFRSLANKVIGKRVETSFDKGVNKVSWLLITFMLIMAIGIYIPFSSLGACIIGKVS</sequence>
<keyword evidence="1" id="KW-0472">Membrane</keyword>
<protein>
    <submittedName>
        <fullName evidence="2">Magnesium-transporting ATPase, P-type 1</fullName>
    </submittedName>
</protein>
<evidence type="ECO:0000313" key="3">
    <source>
        <dbReference type="Proteomes" id="UP000006607"/>
    </source>
</evidence>
<organism evidence="2 3">
    <name type="scientific">Bacillus cereus (strain VD014)</name>
    <dbReference type="NCBI Taxonomy" id="1053223"/>
    <lineage>
        <taxon>Bacteria</taxon>
        <taxon>Bacillati</taxon>
        <taxon>Bacillota</taxon>
        <taxon>Bacilli</taxon>
        <taxon>Bacillales</taxon>
        <taxon>Bacillaceae</taxon>
        <taxon>Bacillus</taxon>
        <taxon>Bacillus cereus group</taxon>
    </lineage>
</organism>